<dbReference type="PANTHER" id="PTHR30461:SF2">
    <property type="entry name" value="SERINE RECOMBINASE PINE-RELATED"/>
    <property type="match status" value="1"/>
</dbReference>
<keyword evidence="2" id="KW-0233">DNA recombination</keyword>
<dbReference type="InterPro" id="IPR006119">
    <property type="entry name" value="Resolv_N"/>
</dbReference>
<proteinExistence type="predicted"/>
<keyword evidence="1" id="KW-0238">DNA-binding</keyword>
<reference evidence="4 5" key="1">
    <citation type="submission" date="2023-05" db="EMBL/GenBank/DDBJ databases">
        <authorList>
            <person name="Zhang X."/>
        </authorList>
    </citation>
    <scope>NUCLEOTIDE SEQUENCE [LARGE SCALE GENOMIC DNA]</scope>
    <source>
        <strain evidence="4 5">DM2B3-1</strain>
    </source>
</reference>
<accession>A0ABT7CXZ6</accession>
<dbReference type="SUPFAM" id="SSF53041">
    <property type="entry name" value="Resolvase-like"/>
    <property type="match status" value="1"/>
</dbReference>
<sequence length="259" mass="29217">MPTFISYYRVSTQKQGRSGLGLDAQRADVERYIAGKGELIAEFTEIESGRKNNRQQLHNAIEQARKTGSTLIVAKLDRLSRDAAFTIQLSHSSVNFVCVDNPHINKMTIGILALVNQDEAERISLRTKAALREKKKKIDMGIYTNSHLDPLTGELKVMKPDKNGTYRLGSPQGFTADITQAGMMAAKEKAHSNENTKRTKHVIRDTLKENPDSSLTFLAERLNTYGIPTSRGKRFNKFNVAYFRKLVKEEMSVKKEKIL</sequence>
<dbReference type="RefSeq" id="WP_314005240.1">
    <property type="nucleotide sequence ID" value="NZ_JASJOT010000053.1"/>
</dbReference>
<protein>
    <submittedName>
        <fullName evidence="4">Recombinase family protein</fullName>
    </submittedName>
</protein>
<dbReference type="EMBL" id="JASJOT010000053">
    <property type="protein sequence ID" value="MDJ1498646.1"/>
    <property type="molecule type" value="Genomic_DNA"/>
</dbReference>
<dbReference type="Proteomes" id="UP001228581">
    <property type="component" value="Unassembled WGS sequence"/>
</dbReference>
<keyword evidence="5" id="KW-1185">Reference proteome</keyword>
<dbReference type="InterPro" id="IPR036162">
    <property type="entry name" value="Resolvase-like_N_sf"/>
</dbReference>
<evidence type="ECO:0000259" key="3">
    <source>
        <dbReference type="SMART" id="SM00857"/>
    </source>
</evidence>
<gene>
    <name evidence="4" type="ORF">QNI19_37285</name>
</gene>
<evidence type="ECO:0000256" key="1">
    <source>
        <dbReference type="ARBA" id="ARBA00023125"/>
    </source>
</evidence>
<evidence type="ECO:0000256" key="2">
    <source>
        <dbReference type="ARBA" id="ARBA00023172"/>
    </source>
</evidence>
<comment type="caution">
    <text evidence="4">The sequence shown here is derived from an EMBL/GenBank/DDBJ whole genome shotgun (WGS) entry which is preliminary data.</text>
</comment>
<organism evidence="4 5">
    <name type="scientific">Xanthocytophaga flava</name>
    <dbReference type="NCBI Taxonomy" id="3048013"/>
    <lineage>
        <taxon>Bacteria</taxon>
        <taxon>Pseudomonadati</taxon>
        <taxon>Bacteroidota</taxon>
        <taxon>Cytophagia</taxon>
        <taxon>Cytophagales</taxon>
        <taxon>Rhodocytophagaceae</taxon>
        <taxon>Xanthocytophaga</taxon>
    </lineage>
</organism>
<dbReference type="SMART" id="SM00857">
    <property type="entry name" value="Resolvase"/>
    <property type="match status" value="1"/>
</dbReference>
<name>A0ABT7CXZ6_9BACT</name>
<feature type="domain" description="Resolvase/invertase-type recombinase catalytic" evidence="3">
    <location>
        <begin position="4"/>
        <end position="143"/>
    </location>
</feature>
<dbReference type="Pfam" id="PF00239">
    <property type="entry name" value="Resolvase"/>
    <property type="match status" value="1"/>
</dbReference>
<dbReference type="Gene3D" id="3.40.50.1390">
    <property type="entry name" value="Resolvase, N-terminal catalytic domain"/>
    <property type="match status" value="1"/>
</dbReference>
<evidence type="ECO:0000313" key="4">
    <source>
        <dbReference type="EMBL" id="MDJ1498646.1"/>
    </source>
</evidence>
<evidence type="ECO:0000313" key="5">
    <source>
        <dbReference type="Proteomes" id="UP001228581"/>
    </source>
</evidence>
<dbReference type="InterPro" id="IPR050639">
    <property type="entry name" value="SSR_resolvase"/>
</dbReference>
<dbReference type="CDD" id="cd00338">
    <property type="entry name" value="Ser_Recombinase"/>
    <property type="match status" value="1"/>
</dbReference>
<dbReference type="PANTHER" id="PTHR30461">
    <property type="entry name" value="DNA-INVERTASE FROM LAMBDOID PROPHAGE"/>
    <property type="match status" value="1"/>
</dbReference>